<dbReference type="PANTHER" id="PTHR13789">
    <property type="entry name" value="MONOOXYGENASE"/>
    <property type="match status" value="1"/>
</dbReference>
<organism evidence="4 5">
    <name type="scientific">Polymorphospora lycopeni</name>
    <dbReference type="NCBI Taxonomy" id="3140240"/>
    <lineage>
        <taxon>Bacteria</taxon>
        <taxon>Bacillati</taxon>
        <taxon>Actinomycetota</taxon>
        <taxon>Actinomycetes</taxon>
        <taxon>Micromonosporales</taxon>
        <taxon>Micromonosporaceae</taxon>
        <taxon>Polymorphospora</taxon>
    </lineage>
</organism>
<keyword evidence="5" id="KW-1185">Reference proteome</keyword>
<dbReference type="InterPro" id="IPR002938">
    <property type="entry name" value="FAD-bd"/>
</dbReference>
<dbReference type="InterPro" id="IPR050493">
    <property type="entry name" value="FAD-dep_Monooxygenase_BioMet"/>
</dbReference>
<comment type="caution">
    <text evidence="4">The sequence shown here is derived from an EMBL/GenBank/DDBJ whole genome shotgun (WGS) entry which is preliminary data.</text>
</comment>
<dbReference type="Gene3D" id="3.50.50.60">
    <property type="entry name" value="FAD/NAD(P)-binding domain"/>
    <property type="match status" value="1"/>
</dbReference>
<dbReference type="PANTHER" id="PTHR13789:SF309">
    <property type="entry name" value="PUTATIVE (AFU_ORTHOLOGUE AFUA_6G14510)-RELATED"/>
    <property type="match status" value="1"/>
</dbReference>
<feature type="domain" description="FAD-binding" evidence="3">
    <location>
        <begin position="11"/>
        <end position="334"/>
    </location>
</feature>
<evidence type="ECO:0000259" key="3">
    <source>
        <dbReference type="Pfam" id="PF01494"/>
    </source>
</evidence>
<dbReference type="Proteomes" id="UP001582793">
    <property type="component" value="Unassembled WGS sequence"/>
</dbReference>
<evidence type="ECO:0000313" key="5">
    <source>
        <dbReference type="Proteomes" id="UP001582793"/>
    </source>
</evidence>
<evidence type="ECO:0000313" key="4">
    <source>
        <dbReference type="EMBL" id="MFB6394703.1"/>
    </source>
</evidence>
<dbReference type="InterPro" id="IPR036188">
    <property type="entry name" value="FAD/NAD-bd_sf"/>
</dbReference>
<dbReference type="PRINTS" id="PR00420">
    <property type="entry name" value="RNGMNOXGNASE"/>
</dbReference>
<dbReference type="RefSeq" id="WP_364209429.1">
    <property type="nucleotide sequence ID" value="NZ_JBCGDC010000042.1"/>
</dbReference>
<dbReference type="SUPFAM" id="SSF51905">
    <property type="entry name" value="FAD/NAD(P)-binding domain"/>
    <property type="match status" value="1"/>
</dbReference>
<keyword evidence="1" id="KW-0560">Oxidoreductase</keyword>
<proteinExistence type="predicted"/>
<accession>A0ABV5CRS1</accession>
<dbReference type="GO" id="GO:0004497">
    <property type="term" value="F:monooxygenase activity"/>
    <property type="evidence" value="ECO:0007669"/>
    <property type="project" value="UniProtKB-KW"/>
</dbReference>
<keyword evidence="2 4" id="KW-0503">Monooxygenase</keyword>
<evidence type="ECO:0000256" key="1">
    <source>
        <dbReference type="ARBA" id="ARBA00023002"/>
    </source>
</evidence>
<gene>
    <name evidence="4" type="ORF">AAFH96_16545</name>
</gene>
<dbReference type="Pfam" id="PF01494">
    <property type="entry name" value="FAD_binding_3"/>
    <property type="match status" value="1"/>
</dbReference>
<sequence length="366" mass="39203">MSERDGTTRSAAIIGGGIGGLATAIRLHRAGWAVRVFERSPHRDPAGTALGMWPQALRALDALGLGSRVREIGAPQRGGSLRRPDGSTIGHIDTAAMVRRSGDTVHLISRPALVGLLTDALPAGIVELGTAVTNGNGRRDLATLRATHDVVVVADGIFSQTRTTLFGPASRPRYVGATAWRGTVDGTVEALTETWGPGRRFGTTPREDGRTNWYATLLTPEGTRFPEGDLAALRTTFAGWHEGVRRVLDTVSPDEMLRHDLYDLDRPLRTYVDGTVALIGDAAHAMTPDLGRGACEALIDGVTIADRLAGTDDVRAALAAYDRERRRPTQRLARTARLMGRMAQARRFTGVRDVAVRVATAFGPPA</sequence>
<name>A0ABV5CRS1_9ACTN</name>
<reference evidence="4 5" key="1">
    <citation type="submission" date="2024-04" db="EMBL/GenBank/DDBJ databases">
        <title>Polymorphospora sp. isolated from Baiyangdian Lake in Xiong'an New Area.</title>
        <authorList>
            <person name="Zhang X."/>
            <person name="Liu J."/>
        </authorList>
    </citation>
    <scope>NUCLEOTIDE SEQUENCE [LARGE SCALE GENOMIC DNA]</scope>
    <source>
        <strain evidence="4 5">2-325</strain>
    </source>
</reference>
<protein>
    <submittedName>
        <fullName evidence="4">FAD-dependent monooxygenase</fullName>
    </submittedName>
</protein>
<evidence type="ECO:0000256" key="2">
    <source>
        <dbReference type="ARBA" id="ARBA00023033"/>
    </source>
</evidence>
<dbReference type="EMBL" id="JBCGDC010000042">
    <property type="protein sequence ID" value="MFB6394703.1"/>
    <property type="molecule type" value="Genomic_DNA"/>
</dbReference>